<keyword evidence="1" id="KW-0472">Membrane</keyword>
<keyword evidence="3" id="KW-1185">Reference proteome</keyword>
<evidence type="ECO:0000313" key="2">
    <source>
        <dbReference type="EMBL" id="WRT68286.1"/>
    </source>
</evidence>
<evidence type="ECO:0000313" key="3">
    <source>
        <dbReference type="Proteomes" id="UP001329825"/>
    </source>
</evidence>
<keyword evidence="1" id="KW-1133">Transmembrane helix</keyword>
<dbReference type="GeneID" id="87957393"/>
<dbReference type="Proteomes" id="UP001329825">
    <property type="component" value="Chromosome 7"/>
</dbReference>
<dbReference type="RefSeq" id="XP_062793026.1">
    <property type="nucleotide sequence ID" value="XM_062936975.1"/>
</dbReference>
<protein>
    <submittedName>
        <fullName evidence="2">Uncharacterized protein</fullName>
    </submittedName>
</protein>
<feature type="transmembrane region" description="Helical" evidence="1">
    <location>
        <begin position="62"/>
        <end position="80"/>
    </location>
</feature>
<sequence length="161" mass="18746">MDVAPRTVERRSVFRQITNHFGKNWFYRASGSFVTLAPIVIGAAVAIYVHEDDSPIEYVIKETLFMSAFQLGLFLFSLWAELDYVKDRYLFARIYNDDKFLVYLAVFAAGSVFSSLIRDIRSTKHENLNQHLIKTFQEISENQTRLNLAKLQEILELLKEE</sequence>
<dbReference type="EMBL" id="CP141887">
    <property type="protein sequence ID" value="WRT68286.1"/>
    <property type="molecule type" value="Genomic_DNA"/>
</dbReference>
<organism evidence="2 3">
    <name type="scientific">Kwoniella shivajii</name>
    <dbReference type="NCBI Taxonomy" id="564305"/>
    <lineage>
        <taxon>Eukaryota</taxon>
        <taxon>Fungi</taxon>
        <taxon>Dikarya</taxon>
        <taxon>Basidiomycota</taxon>
        <taxon>Agaricomycotina</taxon>
        <taxon>Tremellomycetes</taxon>
        <taxon>Tremellales</taxon>
        <taxon>Cryptococcaceae</taxon>
        <taxon>Kwoniella</taxon>
    </lineage>
</organism>
<keyword evidence="1" id="KW-0812">Transmembrane</keyword>
<evidence type="ECO:0000256" key="1">
    <source>
        <dbReference type="SAM" id="Phobius"/>
    </source>
</evidence>
<feature type="transmembrane region" description="Helical" evidence="1">
    <location>
        <begin position="25"/>
        <end position="50"/>
    </location>
</feature>
<accession>A0ABZ1D5N2</accession>
<proteinExistence type="predicted"/>
<feature type="transmembrane region" description="Helical" evidence="1">
    <location>
        <begin position="100"/>
        <end position="117"/>
    </location>
</feature>
<reference evidence="2 3" key="1">
    <citation type="submission" date="2024-01" db="EMBL/GenBank/DDBJ databases">
        <title>Comparative genomics of Cryptococcus and Kwoniella reveals pathogenesis evolution and contrasting modes of karyotype evolution via chromosome fusion or intercentromeric recombination.</title>
        <authorList>
            <person name="Coelho M.A."/>
            <person name="David-Palma M."/>
            <person name="Shea T."/>
            <person name="Bowers K."/>
            <person name="McGinley-Smith S."/>
            <person name="Mohammad A.W."/>
            <person name="Gnirke A."/>
            <person name="Yurkov A.M."/>
            <person name="Nowrousian M."/>
            <person name="Sun S."/>
            <person name="Cuomo C.A."/>
            <person name="Heitman J."/>
        </authorList>
    </citation>
    <scope>NUCLEOTIDE SEQUENCE [LARGE SCALE GENOMIC DNA]</scope>
    <source>
        <strain evidence="2">CBS 11374</strain>
    </source>
</reference>
<name>A0ABZ1D5N2_9TREE</name>
<gene>
    <name evidence="2" type="ORF">IL334_005262</name>
</gene>